<organism evidence="3 4">
    <name type="scientific">Rhodococcus tukisamuensis</name>
    <dbReference type="NCBI Taxonomy" id="168276"/>
    <lineage>
        <taxon>Bacteria</taxon>
        <taxon>Bacillati</taxon>
        <taxon>Actinomycetota</taxon>
        <taxon>Actinomycetes</taxon>
        <taxon>Mycobacteriales</taxon>
        <taxon>Nocardiaceae</taxon>
        <taxon>Rhodococcus</taxon>
    </lineage>
</organism>
<dbReference type="Pfam" id="PF00296">
    <property type="entry name" value="Bac_luciferase"/>
    <property type="match status" value="1"/>
</dbReference>
<accession>A0A1G7CK13</accession>
<dbReference type="AlphaFoldDB" id="A0A1G7CK13"/>
<sequence>MRTGITAAALNSRFVPDLLLRDSKLTAALAGADSLWLPDHLINILPSSIWSPKYTGAARLLPRMDAFYEPWTALGYLAARNRLSRLRLGVGVTDSGRRNPAVTAQAAATLHLLSRGRAILGIGPGEREGNEPYGVDWTAPVARFEEALATIRLLWGSAGRPVSRESEFFPLRDAVFDVPPHRGTRPQIWVGAHGPRMLRATGRYADAWFPTFSQRPKDYGAKLERVRAAASDAGRDPDSITAAGMFFVFPVRCADDEDELLGSVGARALTLCAPAEAWARHGVEHPMGADFSGLQDLLPQSLDEGTVLAHVKTVPRSLQREANMVGTPSEILDQMAEWRDHGLEYAVLLNAAGFVHPSLVKGLRSTAPFVRVLRGLKRL</sequence>
<dbReference type="Proteomes" id="UP000199417">
    <property type="component" value="Unassembled WGS sequence"/>
</dbReference>
<dbReference type="CDD" id="cd01097">
    <property type="entry name" value="Tetrahydromethanopterin_reductase"/>
    <property type="match status" value="1"/>
</dbReference>
<gene>
    <name evidence="3" type="ORF">SAMN05444580_11652</name>
</gene>
<dbReference type="PANTHER" id="PTHR43244:SF1">
    <property type="entry name" value="5,10-METHYLENETETRAHYDROMETHANOPTERIN REDUCTASE"/>
    <property type="match status" value="1"/>
</dbReference>
<dbReference type="Gene3D" id="3.20.20.30">
    <property type="entry name" value="Luciferase-like domain"/>
    <property type="match status" value="1"/>
</dbReference>
<evidence type="ECO:0000313" key="3">
    <source>
        <dbReference type="EMBL" id="SDE39692.1"/>
    </source>
</evidence>
<reference evidence="3 4" key="1">
    <citation type="submission" date="2016-10" db="EMBL/GenBank/DDBJ databases">
        <authorList>
            <person name="de Groot N.N."/>
        </authorList>
    </citation>
    <scope>NUCLEOTIDE SEQUENCE [LARGE SCALE GENOMIC DNA]</scope>
    <source>
        <strain evidence="3 4">JCM 11308</strain>
    </source>
</reference>
<name>A0A1G7CK13_9NOCA</name>
<dbReference type="PANTHER" id="PTHR43244">
    <property type="match status" value="1"/>
</dbReference>
<keyword evidence="1" id="KW-0560">Oxidoreductase</keyword>
<dbReference type="EMBL" id="FNAB01000016">
    <property type="protein sequence ID" value="SDE39692.1"/>
    <property type="molecule type" value="Genomic_DNA"/>
</dbReference>
<proteinExistence type="predicted"/>
<dbReference type="InterPro" id="IPR011251">
    <property type="entry name" value="Luciferase-like_dom"/>
</dbReference>
<dbReference type="InterPro" id="IPR036661">
    <property type="entry name" value="Luciferase-like_sf"/>
</dbReference>
<dbReference type="SUPFAM" id="SSF51679">
    <property type="entry name" value="Bacterial luciferase-like"/>
    <property type="match status" value="1"/>
</dbReference>
<dbReference type="RefSeq" id="WP_072846006.1">
    <property type="nucleotide sequence ID" value="NZ_FNAB01000016.1"/>
</dbReference>
<protein>
    <submittedName>
        <fullName evidence="3">Phthiodiolone/phenolphthiodiolone dimycocerosates ketoreductase</fullName>
    </submittedName>
</protein>
<evidence type="ECO:0000256" key="1">
    <source>
        <dbReference type="ARBA" id="ARBA00023002"/>
    </source>
</evidence>
<feature type="domain" description="Luciferase-like" evidence="2">
    <location>
        <begin position="27"/>
        <end position="343"/>
    </location>
</feature>
<evidence type="ECO:0000313" key="4">
    <source>
        <dbReference type="Proteomes" id="UP000199417"/>
    </source>
</evidence>
<dbReference type="GO" id="GO:0016705">
    <property type="term" value="F:oxidoreductase activity, acting on paired donors, with incorporation or reduction of molecular oxygen"/>
    <property type="evidence" value="ECO:0007669"/>
    <property type="project" value="InterPro"/>
</dbReference>
<keyword evidence="4" id="KW-1185">Reference proteome</keyword>
<dbReference type="STRING" id="168276.SAMN05444580_11652"/>
<dbReference type="InterPro" id="IPR050564">
    <property type="entry name" value="F420-G6PD/mer"/>
</dbReference>
<evidence type="ECO:0000259" key="2">
    <source>
        <dbReference type="Pfam" id="PF00296"/>
    </source>
</evidence>